<evidence type="ECO:0000313" key="2">
    <source>
        <dbReference type="EMBL" id="MFI5679980.1"/>
    </source>
</evidence>
<keyword evidence="3" id="KW-1185">Reference proteome</keyword>
<reference evidence="2 3" key="1">
    <citation type="submission" date="2024-10" db="EMBL/GenBank/DDBJ databases">
        <title>The Natural Products Discovery Center: Release of the First 8490 Sequenced Strains for Exploring Actinobacteria Biosynthetic Diversity.</title>
        <authorList>
            <person name="Kalkreuter E."/>
            <person name="Kautsar S.A."/>
            <person name="Yang D."/>
            <person name="Bader C.D."/>
            <person name="Teijaro C.N."/>
            <person name="Fluegel L."/>
            <person name="Davis C.M."/>
            <person name="Simpson J.R."/>
            <person name="Lauterbach L."/>
            <person name="Steele A.D."/>
            <person name="Gui C."/>
            <person name="Meng S."/>
            <person name="Li G."/>
            <person name="Viehrig K."/>
            <person name="Ye F."/>
            <person name="Su P."/>
            <person name="Kiefer A.F."/>
            <person name="Nichols A."/>
            <person name="Cepeda A.J."/>
            <person name="Yan W."/>
            <person name="Fan B."/>
            <person name="Jiang Y."/>
            <person name="Adhikari A."/>
            <person name="Zheng C.-J."/>
            <person name="Schuster L."/>
            <person name="Cowan T.M."/>
            <person name="Smanski M.J."/>
            <person name="Chevrette M.G."/>
            <person name="De Carvalho L.P.S."/>
            <person name="Shen B."/>
        </authorList>
    </citation>
    <scope>NUCLEOTIDE SEQUENCE [LARGE SCALE GENOMIC DNA]</scope>
    <source>
        <strain evidence="2 3">NPDC051599</strain>
    </source>
</reference>
<comment type="caution">
    <text evidence="2">The sequence shown here is derived from an EMBL/GenBank/DDBJ whole genome shotgun (WGS) entry which is preliminary data.</text>
</comment>
<feature type="compositionally biased region" description="Polar residues" evidence="1">
    <location>
        <begin position="56"/>
        <end position="73"/>
    </location>
</feature>
<name>A0ABW7YC61_STRCE</name>
<evidence type="ECO:0000256" key="1">
    <source>
        <dbReference type="SAM" id="MobiDB-lite"/>
    </source>
</evidence>
<gene>
    <name evidence="2" type="ORF">ACIA8P_36070</name>
</gene>
<proteinExistence type="predicted"/>
<accession>A0ABW7YC61</accession>
<protein>
    <submittedName>
        <fullName evidence="2">Uncharacterized protein</fullName>
    </submittedName>
</protein>
<evidence type="ECO:0000313" key="3">
    <source>
        <dbReference type="Proteomes" id="UP001612415"/>
    </source>
</evidence>
<dbReference type="Proteomes" id="UP001612415">
    <property type="component" value="Unassembled WGS sequence"/>
</dbReference>
<feature type="region of interest" description="Disordered" evidence="1">
    <location>
        <begin position="53"/>
        <end position="73"/>
    </location>
</feature>
<organism evidence="2 3">
    <name type="scientific">Streptomyces cellulosae</name>
    <dbReference type="NCBI Taxonomy" id="1968"/>
    <lineage>
        <taxon>Bacteria</taxon>
        <taxon>Bacillati</taxon>
        <taxon>Actinomycetota</taxon>
        <taxon>Actinomycetes</taxon>
        <taxon>Kitasatosporales</taxon>
        <taxon>Streptomycetaceae</taxon>
        <taxon>Streptomyces</taxon>
    </lineage>
</organism>
<dbReference type="EMBL" id="JBITDC010000018">
    <property type="protein sequence ID" value="MFI5679980.1"/>
    <property type="molecule type" value="Genomic_DNA"/>
</dbReference>
<sequence length="73" mass="8112">MNGQRYHLTLSSAGRPMMQGWWENEEIARGMLPAWVGNWGELPDARVTLVDEESGETLTSWPQTAQPSATLAP</sequence>
<dbReference type="RefSeq" id="WP_398660416.1">
    <property type="nucleotide sequence ID" value="NZ_JBITDC010000018.1"/>
</dbReference>